<dbReference type="EMBL" id="QGUI02000444">
    <property type="protein sequence ID" value="MFO7194332.1"/>
    <property type="molecule type" value="Genomic_DNA"/>
</dbReference>
<proteinExistence type="inferred from homology"/>
<name>A0A2W4J5Z7_9PSEU</name>
<gene>
    <name evidence="5" type="ORF">DIU77_019025</name>
    <name evidence="6" type="ORF">DIU77_14400</name>
</gene>
<organism evidence="6">
    <name type="scientific">Thermocrispum agreste</name>
    <dbReference type="NCBI Taxonomy" id="37925"/>
    <lineage>
        <taxon>Bacteria</taxon>
        <taxon>Bacillati</taxon>
        <taxon>Actinomycetota</taxon>
        <taxon>Actinomycetes</taxon>
        <taxon>Pseudonocardiales</taxon>
        <taxon>Pseudonocardiaceae</taxon>
        <taxon>Thermocrispum</taxon>
    </lineage>
</organism>
<evidence type="ECO:0000256" key="3">
    <source>
        <dbReference type="ARBA" id="ARBA00022490"/>
    </source>
</evidence>
<comment type="similarity">
    <text evidence="2">Belongs to the EspG family.</text>
</comment>
<reference evidence="5 7" key="3">
    <citation type="journal article" date="2021" name="BMC Genomics">
        <title>Genome-resolved metagenome and metatranscriptome analyses of thermophilic composting reveal key bacterial players and their metabolic interactions.</title>
        <authorList>
            <person name="Braga L.P.P."/>
            <person name="Pereira R.V."/>
            <person name="Martins L.F."/>
            <person name="Moura L.M.S."/>
            <person name="Sanchez F.B."/>
            <person name="Patane J.S.L."/>
            <person name="da Silva A.M."/>
            <person name="Setubal J.C."/>
        </authorList>
    </citation>
    <scope>NUCLEOTIDE SEQUENCE [LARGE SCALE GENOMIC DNA]</scope>
    <source>
        <strain evidence="5">ZC4RG45</strain>
    </source>
</reference>
<dbReference type="EMBL" id="QGUI01000597">
    <property type="protein sequence ID" value="PZM94354.1"/>
    <property type="molecule type" value="Genomic_DNA"/>
</dbReference>
<keyword evidence="4" id="KW-0143">Chaperone</keyword>
<evidence type="ECO:0000313" key="5">
    <source>
        <dbReference type="EMBL" id="MFO7194332.1"/>
    </source>
</evidence>
<reference evidence="5" key="1">
    <citation type="submission" date="2018-05" db="EMBL/GenBank/DDBJ databases">
        <authorList>
            <person name="Moura L."/>
            <person name="Setubal J.C."/>
        </authorList>
    </citation>
    <scope>NUCLEOTIDE SEQUENCE</scope>
    <source>
        <strain evidence="5">ZC4RG45</strain>
    </source>
</reference>
<dbReference type="Proteomes" id="UP000249324">
    <property type="component" value="Unassembled WGS sequence"/>
</dbReference>
<evidence type="ECO:0000313" key="7">
    <source>
        <dbReference type="Proteomes" id="UP000249324"/>
    </source>
</evidence>
<dbReference type="InterPro" id="IPR025734">
    <property type="entry name" value="EspG"/>
</dbReference>
<evidence type="ECO:0000256" key="4">
    <source>
        <dbReference type="ARBA" id="ARBA00023186"/>
    </source>
</evidence>
<reference evidence="5" key="4">
    <citation type="submission" date="2023-08" db="EMBL/GenBank/DDBJ databases">
        <authorList>
            <person name="Guima S.E.S."/>
            <person name="Martins L.F."/>
            <person name="Silva A.M."/>
            <person name="Setubal J.C."/>
        </authorList>
    </citation>
    <scope>NUCLEOTIDE SEQUENCE</scope>
    <source>
        <strain evidence="5">ZC4RG45</strain>
    </source>
</reference>
<protein>
    <submittedName>
        <fullName evidence="6">ESX secretion-associated protein EspG</fullName>
    </submittedName>
</protein>
<evidence type="ECO:0000313" key="6">
    <source>
        <dbReference type="EMBL" id="PZM94354.1"/>
    </source>
</evidence>
<dbReference type="Pfam" id="PF14011">
    <property type="entry name" value="ESX-1_EspG"/>
    <property type="match status" value="1"/>
</dbReference>
<comment type="caution">
    <text evidence="6">The sequence shown here is derived from an EMBL/GenBank/DDBJ whole genome shotgun (WGS) entry which is preliminary data.</text>
</comment>
<dbReference type="AlphaFoldDB" id="A0A2W4J5Z7"/>
<reference evidence="6" key="2">
    <citation type="submission" date="2018-05" db="EMBL/GenBank/DDBJ databases">
        <authorList>
            <person name="Lanie J.A."/>
            <person name="Ng W.-L."/>
            <person name="Kazmierczak K.M."/>
            <person name="Andrzejewski T.M."/>
            <person name="Davidsen T.M."/>
            <person name="Wayne K.J."/>
            <person name="Tettelin H."/>
            <person name="Glass J.I."/>
            <person name="Rusch D."/>
            <person name="Podicherti R."/>
            <person name="Tsui H.-C.T."/>
            <person name="Winkler M.E."/>
        </authorList>
    </citation>
    <scope>NUCLEOTIDE SEQUENCE</scope>
    <source>
        <strain evidence="6">ZC4RG45</strain>
    </source>
</reference>
<keyword evidence="3" id="KW-0963">Cytoplasm</keyword>
<sequence>MSIINDIVQLPLIGVDWLWNSLDPGRPHPALGLGDMYVSEDDRPRIAGVVDDVLAKQQLGSLDEPAPELVETLRLLATATDEYYAWVNGLTVGFTGAILVSGNGKEAVRMVRDQQAMALAPVPAEKLLDEFLDSIRPAEGAKIPQLSVPKAGFSVEEDTAVDEVVDDEFSIYEGGDDDVDPAARLRELMRAKREAIFQVYTAKRSGGSGRKKVGPYAVVDIVDEGRVVTFVDESGAEPTIKCLPGGRDDLVKVLKEANAALG</sequence>
<comment type="subcellular location">
    <subcellularLocation>
        <location evidence="1">Cytoplasm</location>
    </subcellularLocation>
</comment>
<accession>A0A2W4J5Z7</accession>
<evidence type="ECO:0000256" key="1">
    <source>
        <dbReference type="ARBA" id="ARBA00004496"/>
    </source>
</evidence>
<evidence type="ECO:0000256" key="2">
    <source>
        <dbReference type="ARBA" id="ARBA00006411"/>
    </source>
</evidence>
<dbReference type="STRING" id="1111738.GCA_000427905_01371"/>